<dbReference type="Gene3D" id="1.25.40.10">
    <property type="entry name" value="Tetratricopeptide repeat domain"/>
    <property type="match status" value="1"/>
</dbReference>
<dbReference type="InterPro" id="IPR053163">
    <property type="entry name" value="HTH-type_regulator_Rgg"/>
</dbReference>
<evidence type="ECO:0000313" key="3">
    <source>
        <dbReference type="Proteomes" id="UP001321804"/>
    </source>
</evidence>
<evidence type="ECO:0000313" key="2">
    <source>
        <dbReference type="EMBL" id="BDR56275.1"/>
    </source>
</evidence>
<accession>A0AAU9D4D2</accession>
<proteinExistence type="predicted"/>
<dbReference type="AlphaFoldDB" id="A0AAU9D4D2"/>
<protein>
    <submittedName>
        <fullName evidence="2">Transcriptional regulator</fullName>
    </submittedName>
</protein>
<dbReference type="RefSeq" id="WP_317698177.1">
    <property type="nucleotide sequence ID" value="NZ_AP026801.1"/>
</dbReference>
<name>A0AAU9D4D2_9LACO</name>
<dbReference type="InterPro" id="IPR010982">
    <property type="entry name" value="Lambda_DNA-bd_dom_sf"/>
</dbReference>
<dbReference type="KEGG" id="xak:KIMC2_08370"/>
<dbReference type="InterPro" id="IPR011990">
    <property type="entry name" value="TPR-like_helical_dom_sf"/>
</dbReference>
<reference evidence="2 3" key="1">
    <citation type="journal article" date="2023" name="Microbiol. Spectr.">
        <title>Symbiosis of Carpenter Bees with Uncharacterized Lactic Acid Bacteria Showing NAD Auxotrophy.</title>
        <authorList>
            <person name="Kawasaki S."/>
            <person name="Ozawa K."/>
            <person name="Mori T."/>
            <person name="Yamamoto A."/>
            <person name="Ito M."/>
            <person name="Ohkuma M."/>
            <person name="Sakamoto M."/>
            <person name="Matsutani M."/>
        </authorList>
    </citation>
    <scope>NUCLEOTIDE SEQUENCE [LARGE SCALE GENOMIC DNA]</scope>
    <source>
        <strain evidence="2 3">KimC2</strain>
    </source>
</reference>
<dbReference type="SMART" id="SM00530">
    <property type="entry name" value="HTH_XRE"/>
    <property type="match status" value="1"/>
</dbReference>
<dbReference type="InterPro" id="IPR001387">
    <property type="entry name" value="Cro/C1-type_HTH"/>
</dbReference>
<dbReference type="GO" id="GO:0003677">
    <property type="term" value="F:DNA binding"/>
    <property type="evidence" value="ECO:0007669"/>
    <property type="project" value="InterPro"/>
</dbReference>
<dbReference type="PROSITE" id="PS50943">
    <property type="entry name" value="HTH_CROC1"/>
    <property type="match status" value="1"/>
</dbReference>
<dbReference type="PANTHER" id="PTHR37038">
    <property type="entry name" value="TRANSCRIPTIONAL REGULATOR-RELATED"/>
    <property type="match status" value="1"/>
</dbReference>
<organism evidence="2 3">
    <name type="scientific">Xylocopilactobacillus apis</name>
    <dbReference type="NCBI Taxonomy" id="2932183"/>
    <lineage>
        <taxon>Bacteria</taxon>
        <taxon>Bacillati</taxon>
        <taxon>Bacillota</taxon>
        <taxon>Bacilli</taxon>
        <taxon>Lactobacillales</taxon>
        <taxon>Lactobacillaceae</taxon>
        <taxon>Xylocopilactobacillus</taxon>
    </lineage>
</organism>
<dbReference type="Pfam" id="PF01381">
    <property type="entry name" value="HTH_3"/>
    <property type="match status" value="1"/>
</dbReference>
<dbReference type="PANTHER" id="PTHR37038:SF14">
    <property type="entry name" value="TRANSCRIPTIONAL ACTIVATOR"/>
    <property type="match status" value="1"/>
</dbReference>
<sequence length="293" mass="33715">MLIGFKITLQRKILNMSQAELADGICTQSTLSKMEQKNIAPMTDTLVKICLRLGLTVNDVLTEFDNSKYQEQLNILDRIQMLFTQLKFDEANKLFNTLDEKNIVKKLSSRYRYVKGNIDLIIKSNTSDAIFNFGIALQEANNNKDDILAANTGIATAYAIKGDVEKAKYYFDQVLSYADNITINKSNITDYLKALNNAAKFYSDNHDYGKSNEISDHIIKTTKKMIALPYVDQSYYRIAYNLFHKDQKKYEKEINDNMEKASIFAEVSGNDELLSYINDFKRNKKFVKNEKIE</sequence>
<keyword evidence="3" id="KW-1185">Reference proteome</keyword>
<dbReference type="SUPFAM" id="SSF48452">
    <property type="entry name" value="TPR-like"/>
    <property type="match status" value="1"/>
</dbReference>
<dbReference type="Proteomes" id="UP001321804">
    <property type="component" value="Chromosome"/>
</dbReference>
<dbReference type="SUPFAM" id="SSF47413">
    <property type="entry name" value="lambda repressor-like DNA-binding domains"/>
    <property type="match status" value="1"/>
</dbReference>
<gene>
    <name evidence="2" type="ORF">KIMC2_08370</name>
</gene>
<evidence type="ECO:0000259" key="1">
    <source>
        <dbReference type="PROSITE" id="PS50943"/>
    </source>
</evidence>
<dbReference type="CDD" id="cd00093">
    <property type="entry name" value="HTH_XRE"/>
    <property type="match status" value="1"/>
</dbReference>
<dbReference type="EMBL" id="AP026801">
    <property type="protein sequence ID" value="BDR56275.1"/>
    <property type="molecule type" value="Genomic_DNA"/>
</dbReference>
<feature type="domain" description="HTH cro/C1-type" evidence="1">
    <location>
        <begin position="7"/>
        <end position="60"/>
    </location>
</feature>